<name>A0A914XGV3_9BILA</name>
<evidence type="ECO:0000313" key="3">
    <source>
        <dbReference type="Proteomes" id="UP000887566"/>
    </source>
</evidence>
<dbReference type="InterPro" id="IPR036465">
    <property type="entry name" value="vWFA_dom_sf"/>
</dbReference>
<dbReference type="AlphaFoldDB" id="A0A914XGV3"/>
<evidence type="ECO:0000256" key="1">
    <source>
        <dbReference type="SAM" id="SignalP"/>
    </source>
</evidence>
<organism evidence="3 4">
    <name type="scientific">Plectus sambesii</name>
    <dbReference type="NCBI Taxonomy" id="2011161"/>
    <lineage>
        <taxon>Eukaryota</taxon>
        <taxon>Metazoa</taxon>
        <taxon>Ecdysozoa</taxon>
        <taxon>Nematoda</taxon>
        <taxon>Chromadorea</taxon>
        <taxon>Plectida</taxon>
        <taxon>Plectina</taxon>
        <taxon>Plectoidea</taxon>
        <taxon>Plectidae</taxon>
        <taxon>Plectus</taxon>
    </lineage>
</organism>
<feature type="chain" id="PRO_5037180650" evidence="1">
    <location>
        <begin position="20"/>
        <end position="235"/>
    </location>
</feature>
<dbReference type="Gene3D" id="3.40.50.410">
    <property type="entry name" value="von Willebrand factor, type A domain"/>
    <property type="match status" value="1"/>
</dbReference>
<sequence>MKLRFAGVVLAFLAAVAGALQSTNITGCIAPCNLGSIAVDVLIFIDSSNGMGQANFDMVKRTLHQWRRPFNVGIEAADDQLRVAIVDYAVYATGHGLLVENHYDHEELSNLINDVKFRGYDNRNIYYALLQGSLNLNANTGLRGAEVQKIGMIFSAAAFTDGSATSAQSIYKSYTNVGFVFYGLGVGPNANNNELATLIGQPNNVFPFINEERLKFVVGWLHDKVCNPSSTYPAR</sequence>
<dbReference type="SMART" id="SM00327">
    <property type="entry name" value="VWA"/>
    <property type="match status" value="1"/>
</dbReference>
<dbReference type="Pfam" id="PF00092">
    <property type="entry name" value="VWA"/>
    <property type="match status" value="1"/>
</dbReference>
<accession>A0A914XGV3</accession>
<protein>
    <submittedName>
        <fullName evidence="4">VWFA domain-containing protein</fullName>
    </submittedName>
</protein>
<feature type="signal peptide" evidence="1">
    <location>
        <begin position="1"/>
        <end position="19"/>
    </location>
</feature>
<keyword evidence="1" id="KW-0732">Signal</keyword>
<feature type="domain" description="VWFA" evidence="2">
    <location>
        <begin position="40"/>
        <end position="225"/>
    </location>
</feature>
<dbReference type="InterPro" id="IPR002035">
    <property type="entry name" value="VWF_A"/>
</dbReference>
<proteinExistence type="predicted"/>
<dbReference type="Proteomes" id="UP000887566">
    <property type="component" value="Unplaced"/>
</dbReference>
<dbReference type="WBParaSite" id="PSAMB.scaffold7size148684.g106.t1">
    <property type="protein sequence ID" value="PSAMB.scaffold7size148684.g106.t1"/>
    <property type="gene ID" value="PSAMB.scaffold7size148684.g106"/>
</dbReference>
<evidence type="ECO:0000259" key="2">
    <source>
        <dbReference type="PROSITE" id="PS50234"/>
    </source>
</evidence>
<reference evidence="4" key="1">
    <citation type="submission" date="2022-11" db="UniProtKB">
        <authorList>
            <consortium name="WormBaseParasite"/>
        </authorList>
    </citation>
    <scope>IDENTIFICATION</scope>
</reference>
<keyword evidence="3" id="KW-1185">Reference proteome</keyword>
<dbReference type="SUPFAM" id="SSF53300">
    <property type="entry name" value="vWA-like"/>
    <property type="match status" value="1"/>
</dbReference>
<evidence type="ECO:0000313" key="4">
    <source>
        <dbReference type="WBParaSite" id="PSAMB.scaffold7size148684.g106.t1"/>
    </source>
</evidence>
<dbReference type="PROSITE" id="PS50234">
    <property type="entry name" value="VWFA"/>
    <property type="match status" value="1"/>
</dbReference>